<feature type="transmembrane region" description="Helical" evidence="7">
    <location>
        <begin position="289"/>
        <end position="313"/>
    </location>
</feature>
<organism evidence="9 10">
    <name type="scientific">Natrialba taiwanensis DSM 12281</name>
    <dbReference type="NCBI Taxonomy" id="1230458"/>
    <lineage>
        <taxon>Archaea</taxon>
        <taxon>Methanobacteriati</taxon>
        <taxon>Methanobacteriota</taxon>
        <taxon>Stenosarchaea group</taxon>
        <taxon>Halobacteria</taxon>
        <taxon>Halobacteriales</taxon>
        <taxon>Natrialbaceae</taxon>
        <taxon>Natrialba</taxon>
    </lineage>
</organism>
<evidence type="ECO:0000256" key="1">
    <source>
        <dbReference type="ARBA" id="ARBA00004651"/>
    </source>
</evidence>
<keyword evidence="4 7" id="KW-0812">Transmembrane</keyword>
<name>M0AC94_9EURY</name>
<dbReference type="OrthoDB" id="45815at2157"/>
<keyword evidence="3" id="KW-1003">Cell membrane</keyword>
<feature type="transmembrane region" description="Helical" evidence="7">
    <location>
        <begin position="101"/>
        <end position="122"/>
    </location>
</feature>
<sequence length="320" mass="35515">MATRDTTEPTNQSVVSTDEVVDWKTKLRYFLNSDFVRSSPYWGIPFILMGIAVYGGIGYNIAISFTDYSGLQPPSFSGLDLEMYRTALASEAFREAAINNFVLLVSFTSISLILGLFLAILLDHGIRYKNKVQTIYLLPMALSFVVTAQLWLWMFNPDSGVLTVIVTTFGFDPIDWLGNPRLALPAVIFALVWQFSGYAMVVYLAGLQSIPDDQFEAAKVDGASTIRTYLRIIVPQLKESSVSAAVVLMVFALKAFTFLYSLVGQYRPPNGTDILATLMVRQAFKFGKWAYGAAIATMLLLLALSVIAPYLAYQYRQGSL</sequence>
<dbReference type="EMBL" id="AOIL01000009">
    <property type="protein sequence ID" value="ELY96385.1"/>
    <property type="molecule type" value="Genomic_DNA"/>
</dbReference>
<dbReference type="PANTHER" id="PTHR30193:SF42">
    <property type="entry name" value="ABC TRANSPORTER PERMEASE PROTEIN"/>
    <property type="match status" value="1"/>
</dbReference>
<dbReference type="PANTHER" id="PTHR30193">
    <property type="entry name" value="ABC TRANSPORTER PERMEASE PROTEIN"/>
    <property type="match status" value="1"/>
</dbReference>
<keyword evidence="5 7" id="KW-1133">Transmembrane helix</keyword>
<dbReference type="AlphaFoldDB" id="M0AC94"/>
<dbReference type="SUPFAM" id="SSF161098">
    <property type="entry name" value="MetI-like"/>
    <property type="match status" value="1"/>
</dbReference>
<dbReference type="PROSITE" id="PS50928">
    <property type="entry name" value="ABC_TM1"/>
    <property type="match status" value="1"/>
</dbReference>
<dbReference type="InterPro" id="IPR035906">
    <property type="entry name" value="MetI-like_sf"/>
</dbReference>
<evidence type="ECO:0000313" key="9">
    <source>
        <dbReference type="EMBL" id="ELY96385.1"/>
    </source>
</evidence>
<comment type="caution">
    <text evidence="9">The sequence shown here is derived from an EMBL/GenBank/DDBJ whole genome shotgun (WGS) entry which is preliminary data.</text>
</comment>
<feature type="transmembrane region" description="Helical" evidence="7">
    <location>
        <begin position="41"/>
        <end position="62"/>
    </location>
</feature>
<dbReference type="STRING" id="1230458.C484_01685"/>
<dbReference type="RefSeq" id="WP_006824245.1">
    <property type="nucleotide sequence ID" value="NZ_AOIL01000009.1"/>
</dbReference>
<evidence type="ECO:0000313" key="10">
    <source>
        <dbReference type="Proteomes" id="UP000011648"/>
    </source>
</evidence>
<evidence type="ECO:0000256" key="7">
    <source>
        <dbReference type="RuleBase" id="RU363032"/>
    </source>
</evidence>
<evidence type="ECO:0000256" key="5">
    <source>
        <dbReference type="ARBA" id="ARBA00022989"/>
    </source>
</evidence>
<feature type="transmembrane region" description="Helical" evidence="7">
    <location>
        <begin position="134"/>
        <end position="154"/>
    </location>
</feature>
<feature type="transmembrane region" description="Helical" evidence="7">
    <location>
        <begin position="182"/>
        <end position="205"/>
    </location>
</feature>
<dbReference type="Proteomes" id="UP000011648">
    <property type="component" value="Unassembled WGS sequence"/>
</dbReference>
<dbReference type="InterPro" id="IPR051393">
    <property type="entry name" value="ABC_transporter_permease"/>
</dbReference>
<evidence type="ECO:0000259" key="8">
    <source>
        <dbReference type="PROSITE" id="PS50928"/>
    </source>
</evidence>
<keyword evidence="2 7" id="KW-0813">Transport</keyword>
<comment type="subcellular location">
    <subcellularLocation>
        <location evidence="1 7">Cell membrane</location>
        <topology evidence="1 7">Multi-pass membrane protein</topology>
    </subcellularLocation>
</comment>
<dbReference type="GO" id="GO:0055085">
    <property type="term" value="P:transmembrane transport"/>
    <property type="evidence" value="ECO:0007669"/>
    <property type="project" value="InterPro"/>
</dbReference>
<dbReference type="PATRIC" id="fig|1230458.4.peg.325"/>
<evidence type="ECO:0000256" key="6">
    <source>
        <dbReference type="ARBA" id="ARBA00023136"/>
    </source>
</evidence>
<dbReference type="CDD" id="cd06261">
    <property type="entry name" value="TM_PBP2"/>
    <property type="match status" value="1"/>
</dbReference>
<keyword evidence="6 7" id="KW-0472">Membrane</keyword>
<reference evidence="9 10" key="1">
    <citation type="journal article" date="2014" name="PLoS Genet.">
        <title>Phylogenetically driven sequencing of extremely halophilic archaea reveals strategies for static and dynamic osmo-response.</title>
        <authorList>
            <person name="Becker E.A."/>
            <person name="Seitzer P.M."/>
            <person name="Tritt A."/>
            <person name="Larsen D."/>
            <person name="Krusor M."/>
            <person name="Yao A.I."/>
            <person name="Wu D."/>
            <person name="Madern D."/>
            <person name="Eisen J.A."/>
            <person name="Darling A.E."/>
            <person name="Facciotti M.T."/>
        </authorList>
    </citation>
    <scope>NUCLEOTIDE SEQUENCE [LARGE SCALE GENOMIC DNA]</scope>
    <source>
        <strain evidence="9 10">DSM 12281</strain>
    </source>
</reference>
<comment type="similarity">
    <text evidence="7">Belongs to the binding-protein-dependent transport system permease family.</text>
</comment>
<evidence type="ECO:0000256" key="3">
    <source>
        <dbReference type="ARBA" id="ARBA00022475"/>
    </source>
</evidence>
<keyword evidence="10" id="KW-1185">Reference proteome</keyword>
<evidence type="ECO:0000256" key="2">
    <source>
        <dbReference type="ARBA" id="ARBA00022448"/>
    </source>
</evidence>
<feature type="domain" description="ABC transmembrane type-1" evidence="8">
    <location>
        <begin position="97"/>
        <end position="312"/>
    </location>
</feature>
<dbReference type="Gene3D" id="1.10.3720.10">
    <property type="entry name" value="MetI-like"/>
    <property type="match status" value="1"/>
</dbReference>
<dbReference type="InterPro" id="IPR000515">
    <property type="entry name" value="MetI-like"/>
</dbReference>
<dbReference type="GO" id="GO:0005886">
    <property type="term" value="C:plasma membrane"/>
    <property type="evidence" value="ECO:0007669"/>
    <property type="project" value="UniProtKB-SubCell"/>
</dbReference>
<dbReference type="Pfam" id="PF00528">
    <property type="entry name" value="BPD_transp_1"/>
    <property type="match status" value="1"/>
</dbReference>
<proteinExistence type="inferred from homology"/>
<feature type="transmembrane region" description="Helical" evidence="7">
    <location>
        <begin position="241"/>
        <end position="263"/>
    </location>
</feature>
<gene>
    <name evidence="9" type="ORF">C484_01685</name>
</gene>
<protein>
    <submittedName>
        <fullName evidence="9">Sugar ABC transporter permease</fullName>
    </submittedName>
</protein>
<evidence type="ECO:0000256" key="4">
    <source>
        <dbReference type="ARBA" id="ARBA00022692"/>
    </source>
</evidence>
<accession>M0AC94</accession>